<evidence type="ECO:0000256" key="1">
    <source>
        <dbReference type="ARBA" id="ARBA00001974"/>
    </source>
</evidence>
<evidence type="ECO:0000256" key="3">
    <source>
        <dbReference type="ARBA" id="ARBA00022827"/>
    </source>
</evidence>
<dbReference type="Pfam" id="PF01494">
    <property type="entry name" value="FAD_binding_3"/>
    <property type="match status" value="1"/>
</dbReference>
<dbReference type="InterPro" id="IPR002938">
    <property type="entry name" value="FAD-bd"/>
</dbReference>
<dbReference type="GeneID" id="83212010"/>
<keyword evidence="3" id="KW-0274">FAD</keyword>
<dbReference type="PRINTS" id="PR00420">
    <property type="entry name" value="RNGMNOXGNASE"/>
</dbReference>
<keyword evidence="4" id="KW-0560">Oxidoreductase</keyword>
<accession>A0AAD7Y0C1</accession>
<sequence>MMENQMFDVFIAGAGPVGLFFAYQMLRMGHSVYVCDTKPGPTDQSRSNLLTSRALEILSMHGIAAQFLEECVATQGLQLIHRGNKVGFLGALDGEHTSFPHGTCVAQDKTEEILIKLVETQQPDSIHWCTRFVKHEAASDYVTVTVEKNDTTKTIKARYLVGCDGVHSSVRKGDGGWSFDGYSIATPFALADCKLSGRDAHKIKNQRTNTFLDDDGYVDISPLGNGEDIDFFRVNFNLSSFEIAPSRDTTHGPSCHPKESITLEEMQAIVSRRAAPWEVILTEPKWISVFHINQRKANGFRRGRVFLMGDAAHCFTPLAGHGLNNGMQDAHNLAWKLSFVLNGLCPDPEKLLDSYSTEREPIIKMTMDYLGECMKTGLEKQGSIRAAIGRFFLSSLCKIGWINKLIMSFVLQTMISLGASSPVISEPSCNLIKPGKFIPDTSSLRRRVVKKCIERKTFHEILGTSISETKYTALFICTRPSSYDACTWVESFWIKASKWRRVLRPIIVESTWHAYSNTLPSFVSSDDESDATNAFWLENSLASSESLTERVGLGSHLSGSNPPAAVVLIRPDGYIASSTLIYSVDDINLTFDKFRGPLCGYFIKYNDE</sequence>
<reference evidence="6 7" key="1">
    <citation type="submission" date="2023-03" db="EMBL/GenBank/DDBJ databases">
        <title>Genome sequence of Lichtheimia ornata CBS 291.66.</title>
        <authorList>
            <person name="Mohabir J.T."/>
            <person name="Shea T.P."/>
            <person name="Kurbessoian T."/>
            <person name="Berby B."/>
            <person name="Fontaine J."/>
            <person name="Livny J."/>
            <person name="Gnirke A."/>
            <person name="Stajich J.E."/>
            <person name="Cuomo C.A."/>
        </authorList>
    </citation>
    <scope>NUCLEOTIDE SEQUENCE [LARGE SCALE GENOMIC DNA]</scope>
    <source>
        <strain evidence="6">CBS 291.66</strain>
    </source>
</reference>
<organism evidence="6 7">
    <name type="scientific">Lichtheimia ornata</name>
    <dbReference type="NCBI Taxonomy" id="688661"/>
    <lineage>
        <taxon>Eukaryota</taxon>
        <taxon>Fungi</taxon>
        <taxon>Fungi incertae sedis</taxon>
        <taxon>Mucoromycota</taxon>
        <taxon>Mucoromycotina</taxon>
        <taxon>Mucoromycetes</taxon>
        <taxon>Mucorales</taxon>
        <taxon>Lichtheimiaceae</taxon>
        <taxon>Lichtheimia</taxon>
    </lineage>
</organism>
<keyword evidence="2" id="KW-0285">Flavoprotein</keyword>
<dbReference type="GO" id="GO:0071949">
    <property type="term" value="F:FAD binding"/>
    <property type="evidence" value="ECO:0007669"/>
    <property type="project" value="InterPro"/>
</dbReference>
<dbReference type="RefSeq" id="XP_058344531.1">
    <property type="nucleotide sequence ID" value="XM_058484654.1"/>
</dbReference>
<dbReference type="PANTHER" id="PTHR43004">
    <property type="entry name" value="TRK SYSTEM POTASSIUM UPTAKE PROTEIN"/>
    <property type="match status" value="1"/>
</dbReference>
<dbReference type="AlphaFoldDB" id="A0AAD7Y0C1"/>
<dbReference type="InterPro" id="IPR050641">
    <property type="entry name" value="RIFMO-like"/>
</dbReference>
<evidence type="ECO:0000256" key="2">
    <source>
        <dbReference type="ARBA" id="ARBA00022630"/>
    </source>
</evidence>
<gene>
    <name evidence="6" type="ORF">O0I10_004597</name>
</gene>
<comment type="cofactor">
    <cofactor evidence="1">
        <name>FAD</name>
        <dbReference type="ChEBI" id="CHEBI:57692"/>
    </cofactor>
</comment>
<evidence type="ECO:0000313" key="6">
    <source>
        <dbReference type="EMBL" id="KAJ8659618.1"/>
    </source>
</evidence>
<dbReference type="Gene3D" id="3.30.70.2450">
    <property type="match status" value="1"/>
</dbReference>
<feature type="domain" description="FAD-binding" evidence="5">
    <location>
        <begin position="7"/>
        <end position="368"/>
    </location>
</feature>
<evidence type="ECO:0000313" key="7">
    <source>
        <dbReference type="Proteomes" id="UP001234581"/>
    </source>
</evidence>
<protein>
    <recommendedName>
        <fullName evidence="5">FAD-binding domain-containing protein</fullName>
    </recommendedName>
</protein>
<dbReference type="Proteomes" id="UP001234581">
    <property type="component" value="Unassembled WGS sequence"/>
</dbReference>
<keyword evidence="7" id="KW-1185">Reference proteome</keyword>
<evidence type="ECO:0000259" key="5">
    <source>
        <dbReference type="Pfam" id="PF01494"/>
    </source>
</evidence>
<evidence type="ECO:0000256" key="4">
    <source>
        <dbReference type="ARBA" id="ARBA00023002"/>
    </source>
</evidence>
<dbReference type="InterPro" id="IPR036188">
    <property type="entry name" value="FAD/NAD-bd_sf"/>
</dbReference>
<proteinExistence type="predicted"/>
<dbReference type="PANTHER" id="PTHR43004:SF19">
    <property type="entry name" value="BINDING MONOOXYGENASE, PUTATIVE (JCVI)-RELATED"/>
    <property type="match status" value="1"/>
</dbReference>
<name>A0AAD7Y0C1_9FUNG</name>
<dbReference type="Gene3D" id="3.50.50.60">
    <property type="entry name" value="FAD/NAD(P)-binding domain"/>
    <property type="match status" value="1"/>
</dbReference>
<comment type="caution">
    <text evidence="6">The sequence shown here is derived from an EMBL/GenBank/DDBJ whole genome shotgun (WGS) entry which is preliminary data.</text>
</comment>
<dbReference type="SUPFAM" id="SSF51905">
    <property type="entry name" value="FAD/NAD(P)-binding domain"/>
    <property type="match status" value="1"/>
</dbReference>
<dbReference type="EMBL" id="JARTCD010000017">
    <property type="protein sequence ID" value="KAJ8659618.1"/>
    <property type="molecule type" value="Genomic_DNA"/>
</dbReference>
<dbReference type="GO" id="GO:0016709">
    <property type="term" value="F:oxidoreductase activity, acting on paired donors, with incorporation or reduction of molecular oxygen, NAD(P)H as one donor, and incorporation of one atom of oxygen"/>
    <property type="evidence" value="ECO:0007669"/>
    <property type="project" value="UniProtKB-ARBA"/>
</dbReference>